<evidence type="ECO:0000313" key="1">
    <source>
        <dbReference type="EMBL" id="MDA7424400.1"/>
    </source>
</evidence>
<accession>A0ABT4XR71</accession>
<gene>
    <name evidence="1" type="ORF">PFY00_06665</name>
</gene>
<dbReference type="RefSeq" id="WP_271431756.1">
    <property type="nucleotide sequence ID" value="NZ_JAQIOY010000002.1"/>
</dbReference>
<protein>
    <submittedName>
        <fullName evidence="1">Sulfotransferase family 2 domain-containing protein</fullName>
    </submittedName>
</protein>
<keyword evidence="2" id="KW-1185">Reference proteome</keyword>
<reference evidence="1 2" key="1">
    <citation type="submission" date="2023-01" db="EMBL/GenBank/DDBJ databases">
        <title>Thalassococcus onchidii sp. nov., isolated from a marine invertebrate from the South China Sea.</title>
        <authorList>
            <person name="Xu S."/>
            <person name="Liu Z."/>
            <person name="Xu Y."/>
        </authorList>
    </citation>
    <scope>NUCLEOTIDE SEQUENCE [LARGE SCALE GENOMIC DNA]</scope>
    <source>
        <strain evidence="1 2">KCTC 32084</strain>
    </source>
</reference>
<name>A0ABT4XR71_9RHOB</name>
<comment type="caution">
    <text evidence="1">The sequence shown here is derived from an EMBL/GenBank/DDBJ whole genome shotgun (WGS) entry which is preliminary data.</text>
</comment>
<dbReference type="InterPro" id="IPR005331">
    <property type="entry name" value="Sulfotransferase"/>
</dbReference>
<organism evidence="1 2">
    <name type="scientific">Thalassococcus lentus</name>
    <dbReference type="NCBI Taxonomy" id="1210524"/>
    <lineage>
        <taxon>Bacteria</taxon>
        <taxon>Pseudomonadati</taxon>
        <taxon>Pseudomonadota</taxon>
        <taxon>Alphaproteobacteria</taxon>
        <taxon>Rhodobacterales</taxon>
        <taxon>Roseobacteraceae</taxon>
        <taxon>Thalassococcus</taxon>
    </lineage>
</organism>
<sequence>MDAHKLAYMALPKAGCSSVKEALARLDPAVTVPPDDKITKLTWHEIYPTIRFRPHRFEQFTDYWRFCVVRDPVKRLLSCYTNRVLQFRDVWNSRKIREGRDWLPDLSRDPDPDEFFCNLEAYRLASSSIKHHSVGAWLFVGKNLDLYHRVYKTEELGDLAWDLSLLTRQDVEMPRGNKSEQKLTLDDLKPATIDVIRPFLEQEYEFLNRFYKNPLGPRIHDACVTPLRGVS</sequence>
<proteinExistence type="predicted"/>
<dbReference type="Proteomes" id="UP001210720">
    <property type="component" value="Unassembled WGS sequence"/>
</dbReference>
<dbReference type="EMBL" id="JAQIOY010000002">
    <property type="protein sequence ID" value="MDA7424400.1"/>
    <property type="molecule type" value="Genomic_DNA"/>
</dbReference>
<evidence type="ECO:0000313" key="2">
    <source>
        <dbReference type="Proteomes" id="UP001210720"/>
    </source>
</evidence>
<dbReference type="Pfam" id="PF03567">
    <property type="entry name" value="Sulfotransfer_2"/>
    <property type="match status" value="1"/>
</dbReference>